<evidence type="ECO:0000313" key="2">
    <source>
        <dbReference type="EMBL" id="SCU64614.1"/>
    </source>
</evidence>
<comment type="caution">
    <text evidence="2">The sequence shown here is derived from an EMBL/GenBank/DDBJ whole genome shotgun (WGS) entry which is preliminary data.</text>
</comment>
<name>A0A1G4HZC2_TRYEQ</name>
<dbReference type="GeneID" id="92382380"/>
<feature type="compositionally biased region" description="Basic and acidic residues" evidence="1">
    <location>
        <begin position="185"/>
        <end position="194"/>
    </location>
</feature>
<feature type="region of interest" description="Disordered" evidence="1">
    <location>
        <begin position="261"/>
        <end position="283"/>
    </location>
</feature>
<accession>A0A1G4HZC2</accession>
<sequence>MILSEGVPMTNGEVFSLLRRRRDERNGKHQPSFGLQFLGNSSIAQQQSQRITAPKAGSQSMATATQSNFFYPPDAVLKSSEASYSGFMSTPPVGLLNPPKNSALLASPAASHLVVLLTEVRVLRYLSRYSTISGNDGVRAIYGPSSIYNRQPCRLRTACASRLEAHADEQAENQQLAPAAACENEEGRNEDSVDKSIGAFDDSVQAEALRLLEKHRPGTVGHVRGMESLLSLWEQQGRDAERESAARLNVVLRELQRRVGVANQNGDESPASGKDEGKWHERRPVEDRARKLFAQPTVPLAMFLSDQHPVASGASAGRLSRGGVTFIDAATPEPRRRQWTEQDVMQLVIARPKNSLDVYRVVEDLEQYTGDNEELSAFLEKGILEAFA</sequence>
<dbReference type="AlphaFoldDB" id="A0A1G4HZC2"/>
<gene>
    <name evidence="2" type="ORF">TEOVI_000844600</name>
</gene>
<feature type="region of interest" description="Disordered" evidence="1">
    <location>
        <begin position="170"/>
        <end position="195"/>
    </location>
</feature>
<dbReference type="EMBL" id="CZPT02000102">
    <property type="protein sequence ID" value="SCU64614.1"/>
    <property type="molecule type" value="Genomic_DNA"/>
</dbReference>
<evidence type="ECO:0000313" key="3">
    <source>
        <dbReference type="Proteomes" id="UP000195570"/>
    </source>
</evidence>
<dbReference type="RefSeq" id="XP_067076349.1">
    <property type="nucleotide sequence ID" value="XM_067220248.1"/>
</dbReference>
<protein>
    <submittedName>
        <fullName evidence="2">Uncharacterized protein</fullName>
    </submittedName>
</protein>
<proteinExistence type="predicted"/>
<dbReference type="VEuPathDB" id="TriTrypDB:TEOVI_000844600"/>
<organism evidence="2 3">
    <name type="scientific">Trypanosoma equiperdum</name>
    <dbReference type="NCBI Taxonomy" id="5694"/>
    <lineage>
        <taxon>Eukaryota</taxon>
        <taxon>Discoba</taxon>
        <taxon>Euglenozoa</taxon>
        <taxon>Kinetoplastea</taxon>
        <taxon>Metakinetoplastina</taxon>
        <taxon>Trypanosomatida</taxon>
        <taxon>Trypanosomatidae</taxon>
        <taxon>Trypanosoma</taxon>
    </lineage>
</organism>
<reference evidence="2" key="1">
    <citation type="submission" date="2016-09" db="EMBL/GenBank/DDBJ databases">
        <authorList>
            <person name="Hebert L."/>
            <person name="Moumen B."/>
        </authorList>
    </citation>
    <scope>NUCLEOTIDE SEQUENCE [LARGE SCALE GENOMIC DNA]</scope>
    <source>
        <strain evidence="2">OVI</strain>
    </source>
</reference>
<dbReference type="Proteomes" id="UP000195570">
    <property type="component" value="Unassembled WGS sequence"/>
</dbReference>
<feature type="compositionally biased region" description="Basic and acidic residues" evidence="1">
    <location>
        <begin position="273"/>
        <end position="283"/>
    </location>
</feature>
<keyword evidence="3" id="KW-1185">Reference proteome</keyword>
<evidence type="ECO:0000256" key="1">
    <source>
        <dbReference type="SAM" id="MobiDB-lite"/>
    </source>
</evidence>